<protein>
    <submittedName>
        <fullName evidence="6">Uncharacterized protein</fullName>
    </submittedName>
</protein>
<reference evidence="6 7" key="1">
    <citation type="submission" date="2016-11" db="EMBL/GenBank/DDBJ databases">
        <title>Whole Genome Sequence of Listeria newyorkensis.</title>
        <authorList>
            <person name="Frink S."/>
            <person name="Morales C."/>
            <person name="Kiang D."/>
        </authorList>
    </citation>
    <scope>NUCLEOTIDE SEQUENCE [LARGE SCALE GENOMIC DNA]</scope>
    <source>
        <strain evidence="6 7">F1604011-044</strain>
    </source>
</reference>
<feature type="domain" description="Pesticidal crystal protein Cry1Aa" evidence="4">
    <location>
        <begin position="233"/>
        <end position="293"/>
    </location>
</feature>
<evidence type="ECO:0000256" key="2">
    <source>
        <dbReference type="SAM" id="MobiDB-lite"/>
    </source>
</evidence>
<feature type="compositionally biased region" description="Basic and acidic residues" evidence="2">
    <location>
        <begin position="575"/>
        <end position="585"/>
    </location>
</feature>
<feature type="domain" description="Pesticidal crystal protein Cry1Aa" evidence="4">
    <location>
        <begin position="371"/>
        <end position="429"/>
    </location>
</feature>
<gene>
    <name evidence="6" type="ORF">BMT55_09645</name>
</gene>
<dbReference type="Pfam" id="PF20622">
    <property type="entry name" value="Big_15"/>
    <property type="match status" value="2"/>
</dbReference>
<evidence type="ECO:0000259" key="4">
    <source>
        <dbReference type="Pfam" id="PF18449"/>
    </source>
</evidence>
<feature type="domain" description="Pesticidal crystal protein Cry1Aa" evidence="4">
    <location>
        <begin position="440"/>
        <end position="500"/>
    </location>
</feature>
<dbReference type="InterPro" id="IPR054544">
    <property type="entry name" value="Pest_crys_Cry1Aa_dom-IV"/>
</dbReference>
<feature type="domain" description="Pesticidal crystal protein Cry1Aa" evidence="4">
    <location>
        <begin position="511"/>
        <end position="571"/>
    </location>
</feature>
<keyword evidence="1" id="KW-0175">Coiled coil</keyword>
<evidence type="ECO:0000313" key="7">
    <source>
        <dbReference type="Proteomes" id="UP000236500"/>
    </source>
</evidence>
<comment type="caution">
    <text evidence="6">The sequence shown here is derived from an EMBL/GenBank/DDBJ whole genome shotgun (WGS) entry which is preliminary data.</text>
</comment>
<feature type="domain" description="Pesticidal crystal protein Cry1Aa" evidence="4">
    <location>
        <begin position="581"/>
        <end position="640"/>
    </location>
</feature>
<name>A0ABX4XLW3_9LIST</name>
<dbReference type="Proteomes" id="UP000236500">
    <property type="component" value="Unassembled WGS sequence"/>
</dbReference>
<dbReference type="InterPro" id="IPR046746">
    <property type="entry name" value="Big_15"/>
</dbReference>
<keyword evidence="7" id="KW-1185">Reference proteome</keyword>
<sequence>MLNNKMKKAASIVAVAALLGTSVTTPLGALTAKAAESQSQPSTLAVLNPNLLSQDLSISATNNKKLAANWNLTSGADYTTLGYETGSSPGVRATDASGTLFQISNVDGVMQTTFKAGKNASVSQTINTEIGKEYTYTSLFYLDQSVGPGPTRTMVNRNITLQINDLAPRTLIGLNQGILNGYEGTFSFVATSTKTNITLASTGTASTRDYKVFQATQSITKSANQMQQDAIAQAQKAQEAVNNLFSGSDPANDIKAGLTQEEINAAQELINDVTDSSLQTKLQSSLNKAQQQLIARDNAEKEAQEKAREAVNNLFENKDPNGNITGVVTQGDIDKAQNLVNQVTNETEKAALQKDLDNAKKQLTERMDAENKAQEAVNNLFENKDPHGDITGNVTQEDINSAQDLVNELTDATKKAELQTALDDAKQQLTDRIEAAEKEAQDKANEAVNNLFENNDPNGDITGNLTQDDLDKAQDLVNKVTDETKKAELQKNLDKAKQQLTDRKEAAEQEAQEKAREAVNNLFENNDPNGNISESMTQEDIDKAEDLINKVTDETSKEALQSDLDKAKQQLADRTNAEKEAEDAAKASVSDLFLNNDPTKDIKTTTNQAAVNAAQDKVNAVTDPALKATLQKQVDKAQAQVSARVGITGAITKYTVGDMYITGTYTGPATALSVDVNGKRYYGGDIANGTFKFYVADKNLKAGDVVIVNFYDSSKQIRTSVQVQVYEPLKVTVADYKIGDGYLTGTYNNNVAKVGLVVDGTKYWGGTVANGTVRFYAADKIRTADAEAIMNFYDENNTDGLHPNDEGQYFIGNSVATWLNSVSHY</sequence>
<dbReference type="Pfam" id="PF18449">
    <property type="entry name" value="Endotoxin_C2"/>
    <property type="match status" value="6"/>
</dbReference>
<feature type="region of interest" description="Disordered" evidence="2">
    <location>
        <begin position="494"/>
        <end position="515"/>
    </location>
</feature>
<feature type="signal peptide" evidence="3">
    <location>
        <begin position="1"/>
        <end position="29"/>
    </location>
</feature>
<organism evidence="6 7">
    <name type="scientific">Listeria newyorkensis</name>
    <dbReference type="NCBI Taxonomy" id="1497681"/>
    <lineage>
        <taxon>Bacteria</taxon>
        <taxon>Bacillati</taxon>
        <taxon>Bacillota</taxon>
        <taxon>Bacilli</taxon>
        <taxon>Bacillales</taxon>
        <taxon>Listeriaceae</taxon>
        <taxon>Listeria</taxon>
    </lineage>
</organism>
<proteinExistence type="predicted"/>
<evidence type="ECO:0000259" key="5">
    <source>
        <dbReference type="Pfam" id="PF20622"/>
    </source>
</evidence>
<accession>A0ABX4XLW3</accession>
<feature type="chain" id="PRO_5046562102" evidence="3">
    <location>
        <begin position="30"/>
        <end position="825"/>
    </location>
</feature>
<keyword evidence="3" id="KW-0732">Signal</keyword>
<feature type="region of interest" description="Disordered" evidence="2">
    <location>
        <begin position="558"/>
        <end position="585"/>
    </location>
</feature>
<feature type="domain" description="Bacterial Ig" evidence="5">
    <location>
        <begin position="652"/>
        <end position="725"/>
    </location>
</feature>
<dbReference type="EMBL" id="MPDH01000010">
    <property type="protein sequence ID" value="PNP91959.1"/>
    <property type="molecule type" value="Genomic_DNA"/>
</dbReference>
<feature type="domain" description="Pesticidal crystal protein Cry1Aa" evidence="4">
    <location>
        <begin position="303"/>
        <end position="363"/>
    </location>
</feature>
<evidence type="ECO:0000256" key="1">
    <source>
        <dbReference type="SAM" id="Coils"/>
    </source>
</evidence>
<evidence type="ECO:0000256" key="3">
    <source>
        <dbReference type="SAM" id="SignalP"/>
    </source>
</evidence>
<feature type="domain" description="Bacterial Ig" evidence="5">
    <location>
        <begin position="730"/>
        <end position="798"/>
    </location>
</feature>
<feature type="coiled-coil region" evidence="1">
    <location>
        <begin position="333"/>
        <end position="446"/>
    </location>
</feature>
<evidence type="ECO:0000313" key="6">
    <source>
        <dbReference type="EMBL" id="PNP91959.1"/>
    </source>
</evidence>